<dbReference type="STRING" id="641691.SAMN05421636_10879"/>
<feature type="compositionally biased region" description="Acidic residues" evidence="1">
    <location>
        <begin position="451"/>
        <end position="482"/>
    </location>
</feature>
<feature type="compositionally biased region" description="Basic and acidic residues" evidence="1">
    <location>
        <begin position="108"/>
        <end position="118"/>
    </location>
</feature>
<evidence type="ECO:0000256" key="2">
    <source>
        <dbReference type="SAM" id="Phobius"/>
    </source>
</evidence>
<feature type="compositionally biased region" description="Acidic residues" evidence="1">
    <location>
        <begin position="493"/>
        <end position="503"/>
    </location>
</feature>
<feature type="compositionally biased region" description="Acidic residues" evidence="1">
    <location>
        <begin position="50"/>
        <end position="77"/>
    </location>
</feature>
<name>A0A1G7GCU8_9FLAO</name>
<feature type="transmembrane region" description="Helical" evidence="2">
    <location>
        <begin position="12"/>
        <end position="32"/>
    </location>
</feature>
<feature type="compositionally biased region" description="Acidic residues" evidence="1">
    <location>
        <begin position="974"/>
        <end position="993"/>
    </location>
</feature>
<accession>A0A1G7GCU8</accession>
<dbReference type="SUPFAM" id="SSF103647">
    <property type="entry name" value="TSP type-3 repeat"/>
    <property type="match status" value="1"/>
</dbReference>
<feature type="compositionally biased region" description="Basic and acidic residues" evidence="1">
    <location>
        <begin position="78"/>
        <end position="90"/>
    </location>
</feature>
<protein>
    <submittedName>
        <fullName evidence="3">Gliding motility-associated C-terminal domain-containing protein</fullName>
    </submittedName>
</protein>
<feature type="compositionally biased region" description="Acidic residues" evidence="1">
    <location>
        <begin position="769"/>
        <end position="785"/>
    </location>
</feature>
<dbReference type="AlphaFoldDB" id="A0A1G7GCU8"/>
<feature type="compositionally biased region" description="Acidic residues" evidence="1">
    <location>
        <begin position="747"/>
        <end position="762"/>
    </location>
</feature>
<feature type="compositionally biased region" description="Low complexity" evidence="1">
    <location>
        <begin position="702"/>
        <end position="723"/>
    </location>
</feature>
<feature type="compositionally biased region" description="Acidic residues" evidence="1">
    <location>
        <begin position="683"/>
        <end position="699"/>
    </location>
</feature>
<keyword evidence="2" id="KW-0472">Membrane</keyword>
<feature type="compositionally biased region" description="Acidic residues" evidence="1">
    <location>
        <begin position="512"/>
        <end position="531"/>
    </location>
</feature>
<evidence type="ECO:0000313" key="3">
    <source>
        <dbReference type="EMBL" id="SDE85966.1"/>
    </source>
</evidence>
<organism evidence="3 4">
    <name type="scientific">Pricia antarctica</name>
    <dbReference type="NCBI Taxonomy" id="641691"/>
    <lineage>
        <taxon>Bacteria</taxon>
        <taxon>Pseudomonadati</taxon>
        <taxon>Bacteroidota</taxon>
        <taxon>Flavobacteriia</taxon>
        <taxon>Flavobacteriales</taxon>
        <taxon>Flavobacteriaceae</taxon>
        <taxon>Pricia</taxon>
    </lineage>
</organism>
<sequence>MENFTLIGFKKKVVYGLALLTMGSLFVLTTSFDTFSDATFIQDPSFLTDTDGDGVTDDMDIDDDGDGILDTVEGQDIDSDKDGLPDHLDLDSDNDGILDNLEAQIYTDYREPSAKDTDGNGLDDAYETAPGNGEGLSPRDSDADGVADYLDIDSDNDGILDQNESTITSTDFDCQTAPNLNFSESSVLESGEASSEGAVYRIANVADGLDALVTVDEVVNAKIEVLDQNATDPAFFKPEIQFTVSDVVREPYVDLKISLVASGGTDPVILENLIANFIDVDGNTQYQEFNRFDTPSRYTLDDPKDIDVENTGGGLLVHGGTKEYDGISNVNPQVNVAVEFVSISTFVFRFGIQTQTSENFITIVRQSGIQFSCPDNFTNPQTINFRKDTDTDADGYPDRVDIDADNDGIPDNVEAQTTDGYVAPEGADDDNDGLDNVYEGAGDAGLTPVNTDDDITPDYLDGDSDNDLVPDNNEGNDFDFDGVPDQAPTGMDTDGDGLDDGYEGSDINDGFDVNDEIDDPANDLPDTDGAEDVNYRDIDDDGDGFDTPDEDVDANGDPTNDDTDTDGTPDYLDNETGTGADTDGDGVPDSTDLDDDNDGILDIVEDPNLDGDDNPLTDSLDSDNDGFPNHLDMDSDNDGLPDNVEAQTTDGYIAPSDDNEATYVSNNGLNSAYPEGITTVNTDGEDTPDYIDLDSDNDMVPDNNEGNDFNFDGVPDQTPTGTDTDADGLDDGYEHGSVDDGFNFNDGIDDPANDLPDTDGAEDVNYRDVDDDGDGIDTPDEDTDENGNPTNDDTDSDGTPDYLDNDTDPNVDTDGDRVPDSTDLDDDNDGILDTVEDPNLDGDDNPLTDPLDSDNDGIPNHLDIDADNDGIPDNVESQSTDGYITPNDDSDGTYEENNGLNSAYPDGLDSVNTDGTDNPDYIDRDSDNDLVPDNNEGNDFNFDGIPDQNPTGTDTDGDGLDDGYEGSDINDGFDVNDEIDDPANDLPDTDGTEDVNYRDIDDDGDDLDTPDEDTNENADPTDDDADGNDIPSYLDPNELKSNAIVVMQMVTPNGDGKNEFLWIENVELALNNSIKIYNRWGTAVYEGEDYNNQNNVFDGRSKVRTTVNAQEYLPAGVYFYIFEYHTVDEKSITDSGYIYISK</sequence>
<dbReference type="InterPro" id="IPR028974">
    <property type="entry name" value="TSP_type-3_rpt"/>
</dbReference>
<feature type="compositionally biased region" description="Acidic residues" evidence="1">
    <location>
        <begin position="822"/>
        <end position="855"/>
    </location>
</feature>
<feature type="compositionally biased region" description="Acidic residues" evidence="1">
    <location>
        <begin position="538"/>
        <end position="567"/>
    </location>
</feature>
<feature type="compositionally biased region" description="Acidic residues" evidence="1">
    <location>
        <begin position="955"/>
        <end position="965"/>
    </location>
</feature>
<feature type="region of interest" description="Disordered" evidence="1">
    <location>
        <begin position="401"/>
        <end position="1036"/>
    </location>
</feature>
<feature type="compositionally biased region" description="Acidic residues" evidence="1">
    <location>
        <begin position="582"/>
        <end position="624"/>
    </location>
</feature>
<keyword evidence="2" id="KW-0812">Transmembrane</keyword>
<dbReference type="Gene3D" id="4.10.1080.10">
    <property type="entry name" value="TSP type-3 repeat"/>
    <property type="match status" value="3"/>
</dbReference>
<reference evidence="3 4" key="1">
    <citation type="submission" date="2016-10" db="EMBL/GenBank/DDBJ databases">
        <authorList>
            <person name="de Groot N.N."/>
        </authorList>
    </citation>
    <scope>NUCLEOTIDE SEQUENCE [LARGE SCALE GENOMIC DNA]</scope>
    <source>
        <strain evidence="3 4">DSM 23421</strain>
    </source>
</reference>
<keyword evidence="4" id="KW-1185">Reference proteome</keyword>
<feature type="region of interest" description="Disordered" evidence="1">
    <location>
        <begin position="46"/>
        <end position="93"/>
    </location>
</feature>
<dbReference type="RefSeq" id="WP_091871352.1">
    <property type="nucleotide sequence ID" value="NZ_FNAO01000008.1"/>
</dbReference>
<evidence type="ECO:0000313" key="4">
    <source>
        <dbReference type="Proteomes" id="UP000199109"/>
    </source>
</evidence>
<gene>
    <name evidence="3" type="ORF">SAMN05421636_10879</name>
</gene>
<feature type="compositionally biased region" description="Acidic residues" evidence="1">
    <location>
        <begin position="1000"/>
        <end position="1027"/>
    </location>
</feature>
<dbReference type="OrthoDB" id="9805017at2"/>
<feature type="compositionally biased region" description="Acidic residues" evidence="1">
    <location>
        <begin position="792"/>
        <end position="813"/>
    </location>
</feature>
<proteinExistence type="predicted"/>
<dbReference type="GO" id="GO:0005509">
    <property type="term" value="F:calcium ion binding"/>
    <property type="evidence" value="ECO:0007669"/>
    <property type="project" value="InterPro"/>
</dbReference>
<feature type="compositionally biased region" description="Low complexity" evidence="1">
    <location>
        <begin position="933"/>
        <end position="944"/>
    </location>
</feature>
<dbReference type="EMBL" id="FNAO01000008">
    <property type="protein sequence ID" value="SDE85966.1"/>
    <property type="molecule type" value="Genomic_DNA"/>
</dbReference>
<dbReference type="Pfam" id="PF13585">
    <property type="entry name" value="CHU_C"/>
    <property type="match status" value="1"/>
</dbReference>
<evidence type="ECO:0000256" key="1">
    <source>
        <dbReference type="SAM" id="MobiDB-lite"/>
    </source>
</evidence>
<feature type="compositionally biased region" description="Low complexity" evidence="1">
    <location>
        <begin position="568"/>
        <end position="581"/>
    </location>
</feature>
<dbReference type="Proteomes" id="UP000199109">
    <property type="component" value="Unassembled WGS sequence"/>
</dbReference>
<keyword evidence="2" id="KW-1133">Transmembrane helix</keyword>
<feature type="region of interest" description="Disordered" evidence="1">
    <location>
        <begin position="108"/>
        <end position="141"/>
    </location>
</feature>